<feature type="transmembrane region" description="Helical" evidence="7">
    <location>
        <begin position="295"/>
        <end position="312"/>
    </location>
</feature>
<reference evidence="9 10" key="1">
    <citation type="journal article" date="2013" name="Genome Announc.">
        <title>Genome Sequence of the Obligate Gammaproteobacterial Methanotroph Methylomicrobium album Strain BG8.</title>
        <authorList>
            <person name="Kits K.D."/>
            <person name="Kalyuzhnaya M.G."/>
            <person name="Klotz M.G."/>
            <person name="Jetten M.S."/>
            <person name="Op den Camp H.J."/>
            <person name="Vuilleumier S."/>
            <person name="Bringel F."/>
            <person name="Dispirito A.A."/>
            <person name="Murrell J.C."/>
            <person name="Bruce D."/>
            <person name="Cheng J.F."/>
            <person name="Copeland A."/>
            <person name="Goodwin L."/>
            <person name="Hauser L."/>
            <person name="Lajus A."/>
            <person name="Land M.L."/>
            <person name="Lapidus A."/>
            <person name="Lucas S."/>
            <person name="Medigue C."/>
            <person name="Pitluck S."/>
            <person name="Woyke T."/>
            <person name="Zeytun A."/>
            <person name="Stein L.Y."/>
        </authorList>
    </citation>
    <scope>NUCLEOTIDE SEQUENCE [LARGE SCALE GENOMIC DNA]</scope>
    <source>
        <strain evidence="9 10">BG8</strain>
    </source>
</reference>
<organism evidence="9 10">
    <name type="scientific">Methylomicrobium album BG8</name>
    <dbReference type="NCBI Taxonomy" id="686340"/>
    <lineage>
        <taxon>Bacteria</taxon>
        <taxon>Pseudomonadati</taxon>
        <taxon>Pseudomonadota</taxon>
        <taxon>Gammaproteobacteria</taxon>
        <taxon>Methylococcales</taxon>
        <taxon>Methylococcaceae</taxon>
        <taxon>Methylomicrobium</taxon>
    </lineage>
</organism>
<feature type="transmembrane region" description="Helical" evidence="7">
    <location>
        <begin position="318"/>
        <end position="341"/>
    </location>
</feature>
<gene>
    <name evidence="9" type="ORF">Metal_0553</name>
</gene>
<keyword evidence="6 7" id="KW-0472">Membrane</keyword>
<dbReference type="GO" id="GO:0005886">
    <property type="term" value="C:plasma membrane"/>
    <property type="evidence" value="ECO:0007669"/>
    <property type="project" value="UniProtKB-SubCell"/>
</dbReference>
<evidence type="ECO:0000256" key="2">
    <source>
        <dbReference type="ARBA" id="ARBA00022448"/>
    </source>
</evidence>
<dbReference type="eggNOG" id="COG0477">
    <property type="taxonomic scope" value="Bacteria"/>
</dbReference>
<evidence type="ECO:0000313" key="9">
    <source>
        <dbReference type="EMBL" id="EIC28403.1"/>
    </source>
</evidence>
<evidence type="ECO:0000256" key="7">
    <source>
        <dbReference type="SAM" id="Phobius"/>
    </source>
</evidence>
<keyword evidence="2" id="KW-0813">Transport</keyword>
<keyword evidence="10" id="KW-1185">Reference proteome</keyword>
<evidence type="ECO:0000259" key="8">
    <source>
        <dbReference type="PROSITE" id="PS50850"/>
    </source>
</evidence>
<dbReference type="EMBL" id="CM001475">
    <property type="protein sequence ID" value="EIC28403.1"/>
    <property type="molecule type" value="Genomic_DNA"/>
</dbReference>
<feature type="transmembrane region" description="Helical" evidence="7">
    <location>
        <begin position="178"/>
        <end position="198"/>
    </location>
</feature>
<feature type="domain" description="Major facilitator superfamily (MFS) profile" evidence="8">
    <location>
        <begin position="20"/>
        <end position="407"/>
    </location>
</feature>
<name>H8GNY1_METAL</name>
<protein>
    <submittedName>
        <fullName evidence="9">Arabinose efflux permease family protein</fullName>
    </submittedName>
</protein>
<dbReference type="InterPro" id="IPR020846">
    <property type="entry name" value="MFS_dom"/>
</dbReference>
<feature type="transmembrane region" description="Helical" evidence="7">
    <location>
        <begin position="264"/>
        <end position="283"/>
    </location>
</feature>
<accession>H8GNY1</accession>
<evidence type="ECO:0000256" key="5">
    <source>
        <dbReference type="ARBA" id="ARBA00022989"/>
    </source>
</evidence>
<dbReference type="InterPro" id="IPR036259">
    <property type="entry name" value="MFS_trans_sf"/>
</dbReference>
<proteinExistence type="predicted"/>
<feature type="transmembrane region" description="Helical" evidence="7">
    <location>
        <begin position="381"/>
        <end position="400"/>
    </location>
</feature>
<feature type="transmembrane region" description="Helical" evidence="7">
    <location>
        <begin position="20"/>
        <end position="37"/>
    </location>
</feature>
<dbReference type="AlphaFoldDB" id="H8GNY1"/>
<dbReference type="STRING" id="686340.Metal_0553"/>
<evidence type="ECO:0000256" key="4">
    <source>
        <dbReference type="ARBA" id="ARBA00022692"/>
    </source>
</evidence>
<dbReference type="CDD" id="cd06173">
    <property type="entry name" value="MFS_MefA_like"/>
    <property type="match status" value="1"/>
</dbReference>
<dbReference type="InterPro" id="IPR010290">
    <property type="entry name" value="TM_effector"/>
</dbReference>
<evidence type="ECO:0000256" key="1">
    <source>
        <dbReference type="ARBA" id="ARBA00004651"/>
    </source>
</evidence>
<evidence type="ECO:0000256" key="6">
    <source>
        <dbReference type="ARBA" id="ARBA00023136"/>
    </source>
</evidence>
<dbReference type="Proteomes" id="UP000005090">
    <property type="component" value="Chromosome"/>
</dbReference>
<feature type="transmembrane region" description="Helical" evidence="7">
    <location>
        <begin position="57"/>
        <end position="80"/>
    </location>
</feature>
<sequence>MPQNKTPPRQSIWQPLANKLFLAVWLATLVSNIGTWMNDLGAAWLMTSMTTSPVMVALVQTATTLPIMLLAIPAGALADIVDRRRYLLATQIWMFVSASGLLFCTLSGLTTGWVLVLFTFLLGCGTAMSMPAWSAVTPELVGKKELHAAITLNGLGVNISRAIGPAVAGYLITLYGVPSVFLANTISFLGVIVVIACWKRTPSESGLPAERCLGAMRSGLRYARYSSLLPSILVRGIGFFPFASALWALLPILVSQRLHAGSSVYGLLTACIGLGAVTIAFVLPRIRQRIHSDNLVRLATLAYGGASAVLAVQDNLYVLLPVMLLAGAAWICVMSSLQVAAQSSLPDWVRARGLSVFMMVFMGGMAGGSLLWGYLAKRYGIETSFLIAAAGLIVSIFLTWRYRIGGYDDVDFTPSMHWPLPIVDQTPEHDKGPVLVTIEYTVASDKFREFHDGLQHLKKIRKRDGAYFWQVFQDTAKADHYIECFMVESWLEHLRQHERVSVSDRVLEDRIGACLAAGESKKINHYVAPGYAKKAKRKLKR</sequence>
<evidence type="ECO:0000256" key="3">
    <source>
        <dbReference type="ARBA" id="ARBA00022475"/>
    </source>
</evidence>
<feature type="transmembrane region" description="Helical" evidence="7">
    <location>
        <begin position="353"/>
        <end position="375"/>
    </location>
</feature>
<dbReference type="SUPFAM" id="SSF103473">
    <property type="entry name" value="MFS general substrate transporter"/>
    <property type="match status" value="1"/>
</dbReference>
<dbReference type="Pfam" id="PF05977">
    <property type="entry name" value="MFS_3"/>
    <property type="match status" value="1"/>
</dbReference>
<dbReference type="GO" id="GO:0022857">
    <property type="term" value="F:transmembrane transporter activity"/>
    <property type="evidence" value="ECO:0007669"/>
    <property type="project" value="InterPro"/>
</dbReference>
<feature type="transmembrane region" description="Helical" evidence="7">
    <location>
        <begin position="232"/>
        <end position="252"/>
    </location>
</feature>
<dbReference type="PROSITE" id="PS50850">
    <property type="entry name" value="MFS"/>
    <property type="match status" value="1"/>
</dbReference>
<dbReference type="HOGENOM" id="CLU_034180_11_1_6"/>
<keyword evidence="4 7" id="KW-0812">Transmembrane</keyword>
<dbReference type="Gene3D" id="1.20.1250.20">
    <property type="entry name" value="MFS general substrate transporter like domains"/>
    <property type="match status" value="1"/>
</dbReference>
<keyword evidence="3" id="KW-1003">Cell membrane</keyword>
<dbReference type="PANTHER" id="PTHR23513">
    <property type="entry name" value="INTEGRAL MEMBRANE EFFLUX PROTEIN-RELATED"/>
    <property type="match status" value="1"/>
</dbReference>
<dbReference type="PANTHER" id="PTHR23513:SF11">
    <property type="entry name" value="STAPHYLOFERRIN A TRANSPORTER"/>
    <property type="match status" value="1"/>
</dbReference>
<comment type="subcellular location">
    <subcellularLocation>
        <location evidence="1">Cell membrane</location>
        <topology evidence="1">Multi-pass membrane protein</topology>
    </subcellularLocation>
</comment>
<keyword evidence="5 7" id="KW-1133">Transmembrane helix</keyword>
<evidence type="ECO:0000313" key="10">
    <source>
        <dbReference type="Proteomes" id="UP000005090"/>
    </source>
</evidence>